<accession>A0ABV0Y8L6</accession>
<evidence type="ECO:0000313" key="1">
    <source>
        <dbReference type="EMBL" id="MEQ2289969.1"/>
    </source>
</evidence>
<proteinExistence type="predicted"/>
<feature type="non-terminal residue" evidence="1">
    <location>
        <position position="1"/>
    </location>
</feature>
<dbReference type="EMBL" id="JAHRIP010026078">
    <property type="protein sequence ID" value="MEQ2289969.1"/>
    <property type="molecule type" value="Genomic_DNA"/>
</dbReference>
<dbReference type="Proteomes" id="UP001469553">
    <property type="component" value="Unassembled WGS sequence"/>
</dbReference>
<evidence type="ECO:0000313" key="2">
    <source>
        <dbReference type="Proteomes" id="UP001469553"/>
    </source>
</evidence>
<keyword evidence="2" id="KW-1185">Reference proteome</keyword>
<name>A0ABV0Y8L6_9TELE</name>
<reference evidence="1 2" key="1">
    <citation type="submission" date="2021-06" db="EMBL/GenBank/DDBJ databases">
        <authorList>
            <person name="Palmer J.M."/>
        </authorList>
    </citation>
    <scope>NUCLEOTIDE SEQUENCE [LARGE SCALE GENOMIC DNA]</scope>
    <source>
        <strain evidence="1 2">AS_MEX2019</strain>
        <tissue evidence="1">Muscle</tissue>
    </source>
</reference>
<organism evidence="1 2">
    <name type="scientific">Ameca splendens</name>
    <dbReference type="NCBI Taxonomy" id="208324"/>
    <lineage>
        <taxon>Eukaryota</taxon>
        <taxon>Metazoa</taxon>
        <taxon>Chordata</taxon>
        <taxon>Craniata</taxon>
        <taxon>Vertebrata</taxon>
        <taxon>Euteleostomi</taxon>
        <taxon>Actinopterygii</taxon>
        <taxon>Neopterygii</taxon>
        <taxon>Teleostei</taxon>
        <taxon>Neoteleostei</taxon>
        <taxon>Acanthomorphata</taxon>
        <taxon>Ovalentaria</taxon>
        <taxon>Atherinomorphae</taxon>
        <taxon>Cyprinodontiformes</taxon>
        <taxon>Goodeidae</taxon>
        <taxon>Ameca</taxon>
    </lineage>
</organism>
<protein>
    <submittedName>
        <fullName evidence="1">Uncharacterized protein</fullName>
    </submittedName>
</protein>
<gene>
    <name evidence="1" type="ORF">AMECASPLE_038622</name>
</gene>
<sequence length="125" mass="13543">VHLQHLYAVVLYSIECSAEKETVSVAAGFSEQRSVAPPEGKTLNSLCAGCVGSAEILDVSITGHDAPESIHHSSRFGPSVRFAFLATKALSDEFSAFSQITFLALWFLICVFQLEQFFSTLVTSP</sequence>
<comment type="caution">
    <text evidence="1">The sequence shown here is derived from an EMBL/GenBank/DDBJ whole genome shotgun (WGS) entry which is preliminary data.</text>
</comment>